<gene>
    <name evidence="2" type="ORF">ACFY35_28245</name>
</gene>
<dbReference type="PANTHER" id="PTHR39515:SF2">
    <property type="entry name" value="HTH-TYPE TRANSCRIPTIONAL REGULATOR RV0880"/>
    <property type="match status" value="1"/>
</dbReference>
<keyword evidence="3" id="KW-1185">Reference proteome</keyword>
<evidence type="ECO:0000313" key="2">
    <source>
        <dbReference type="EMBL" id="MFF5293343.1"/>
    </source>
</evidence>
<proteinExistence type="predicted"/>
<sequence>MSDEHPASEIRLGVMRLSRRLRAERPADGLSLNKSSILGHLRRRGPMTAGALAAADRQQPQSLTRVLAELQRDGLISRTRDDHDARQSVLSLTDAGREALARDLARRDAWLEIALDDVTDTERELLVLAARLMTRMAD</sequence>
<dbReference type="InterPro" id="IPR052526">
    <property type="entry name" value="HTH-type_Bedaq_tolerance"/>
</dbReference>
<dbReference type="PANTHER" id="PTHR39515">
    <property type="entry name" value="CONSERVED PROTEIN"/>
    <property type="match status" value="1"/>
</dbReference>
<dbReference type="InterPro" id="IPR000835">
    <property type="entry name" value="HTH_MarR-typ"/>
</dbReference>
<dbReference type="EMBL" id="JBIAZU010000005">
    <property type="protein sequence ID" value="MFF5293343.1"/>
    <property type="molecule type" value="Genomic_DNA"/>
</dbReference>
<comment type="caution">
    <text evidence="2">The sequence shown here is derived from an EMBL/GenBank/DDBJ whole genome shotgun (WGS) entry which is preliminary data.</text>
</comment>
<organism evidence="2 3">
    <name type="scientific">Paractinoplanes globisporus</name>
    <dbReference type="NCBI Taxonomy" id="113565"/>
    <lineage>
        <taxon>Bacteria</taxon>
        <taxon>Bacillati</taxon>
        <taxon>Actinomycetota</taxon>
        <taxon>Actinomycetes</taxon>
        <taxon>Micromonosporales</taxon>
        <taxon>Micromonosporaceae</taxon>
        <taxon>Paractinoplanes</taxon>
    </lineage>
</organism>
<name>A0ABW6WJZ3_9ACTN</name>
<dbReference type="InterPro" id="IPR036390">
    <property type="entry name" value="WH_DNA-bd_sf"/>
</dbReference>
<protein>
    <submittedName>
        <fullName evidence="2">MarR family winged helix-turn-helix transcriptional regulator</fullName>
    </submittedName>
</protein>
<dbReference type="SUPFAM" id="SSF46785">
    <property type="entry name" value="Winged helix' DNA-binding domain"/>
    <property type="match status" value="1"/>
</dbReference>
<evidence type="ECO:0000313" key="3">
    <source>
        <dbReference type="Proteomes" id="UP001602245"/>
    </source>
</evidence>
<dbReference type="PROSITE" id="PS50995">
    <property type="entry name" value="HTH_MARR_2"/>
    <property type="match status" value="1"/>
</dbReference>
<feature type="domain" description="HTH marR-type" evidence="1">
    <location>
        <begin position="7"/>
        <end position="135"/>
    </location>
</feature>
<dbReference type="RefSeq" id="WP_026206977.1">
    <property type="nucleotide sequence ID" value="NZ_JBIAZU010000005.1"/>
</dbReference>
<dbReference type="Pfam" id="PF12802">
    <property type="entry name" value="MarR_2"/>
    <property type="match status" value="1"/>
</dbReference>
<accession>A0ABW6WJZ3</accession>
<dbReference type="SMART" id="SM00347">
    <property type="entry name" value="HTH_MARR"/>
    <property type="match status" value="1"/>
</dbReference>
<evidence type="ECO:0000259" key="1">
    <source>
        <dbReference type="PROSITE" id="PS50995"/>
    </source>
</evidence>
<reference evidence="2 3" key="1">
    <citation type="submission" date="2024-10" db="EMBL/GenBank/DDBJ databases">
        <title>The Natural Products Discovery Center: Release of the First 8490 Sequenced Strains for Exploring Actinobacteria Biosynthetic Diversity.</title>
        <authorList>
            <person name="Kalkreuter E."/>
            <person name="Kautsar S.A."/>
            <person name="Yang D."/>
            <person name="Bader C.D."/>
            <person name="Teijaro C.N."/>
            <person name="Fluegel L."/>
            <person name="Davis C.M."/>
            <person name="Simpson J.R."/>
            <person name="Lauterbach L."/>
            <person name="Steele A.D."/>
            <person name="Gui C."/>
            <person name="Meng S."/>
            <person name="Li G."/>
            <person name="Viehrig K."/>
            <person name="Ye F."/>
            <person name="Su P."/>
            <person name="Kiefer A.F."/>
            <person name="Nichols A."/>
            <person name="Cepeda A.J."/>
            <person name="Yan W."/>
            <person name="Fan B."/>
            <person name="Jiang Y."/>
            <person name="Adhikari A."/>
            <person name="Zheng C.-J."/>
            <person name="Schuster L."/>
            <person name="Cowan T.M."/>
            <person name="Smanski M.J."/>
            <person name="Chevrette M.G."/>
            <person name="De Carvalho L.P.S."/>
            <person name="Shen B."/>
        </authorList>
    </citation>
    <scope>NUCLEOTIDE SEQUENCE [LARGE SCALE GENOMIC DNA]</scope>
    <source>
        <strain evidence="2 3">NPDC000087</strain>
    </source>
</reference>
<dbReference type="InterPro" id="IPR036388">
    <property type="entry name" value="WH-like_DNA-bd_sf"/>
</dbReference>
<dbReference type="Proteomes" id="UP001602245">
    <property type="component" value="Unassembled WGS sequence"/>
</dbReference>
<dbReference type="Gene3D" id="1.10.10.10">
    <property type="entry name" value="Winged helix-like DNA-binding domain superfamily/Winged helix DNA-binding domain"/>
    <property type="match status" value="1"/>
</dbReference>